<organism evidence="3 4">
    <name type="scientific">Hebeloma cylindrosporum</name>
    <dbReference type="NCBI Taxonomy" id="76867"/>
    <lineage>
        <taxon>Eukaryota</taxon>
        <taxon>Fungi</taxon>
        <taxon>Dikarya</taxon>
        <taxon>Basidiomycota</taxon>
        <taxon>Agaricomycotina</taxon>
        <taxon>Agaricomycetes</taxon>
        <taxon>Agaricomycetidae</taxon>
        <taxon>Agaricales</taxon>
        <taxon>Agaricineae</taxon>
        <taxon>Hymenogastraceae</taxon>
        <taxon>Hebeloma</taxon>
    </lineage>
</organism>
<dbReference type="InterPro" id="IPR013762">
    <property type="entry name" value="Integrase-like_cat_sf"/>
</dbReference>
<feature type="region of interest" description="Disordered" evidence="2">
    <location>
        <begin position="77"/>
        <end position="96"/>
    </location>
</feature>
<proteinExistence type="predicted"/>
<feature type="region of interest" description="Disordered" evidence="2">
    <location>
        <begin position="1"/>
        <end position="32"/>
    </location>
</feature>
<evidence type="ECO:0000313" key="4">
    <source>
        <dbReference type="Proteomes" id="UP000053424"/>
    </source>
</evidence>
<dbReference type="OrthoDB" id="164951at2759"/>
<dbReference type="EMBL" id="KN831774">
    <property type="protein sequence ID" value="KIM44296.1"/>
    <property type="molecule type" value="Genomic_DNA"/>
</dbReference>
<dbReference type="Proteomes" id="UP000053424">
    <property type="component" value="Unassembled WGS sequence"/>
</dbReference>
<feature type="compositionally biased region" description="Basic residues" evidence="2">
    <location>
        <begin position="9"/>
        <end position="19"/>
    </location>
</feature>
<evidence type="ECO:0000256" key="2">
    <source>
        <dbReference type="SAM" id="MobiDB-lite"/>
    </source>
</evidence>
<dbReference type="GO" id="GO:0015074">
    <property type="term" value="P:DNA integration"/>
    <property type="evidence" value="ECO:0007669"/>
    <property type="project" value="InterPro"/>
</dbReference>
<reference evidence="4" key="2">
    <citation type="submission" date="2015-01" db="EMBL/GenBank/DDBJ databases">
        <title>Evolutionary Origins and Diversification of the Mycorrhizal Mutualists.</title>
        <authorList>
            <consortium name="DOE Joint Genome Institute"/>
            <consortium name="Mycorrhizal Genomics Consortium"/>
            <person name="Kohler A."/>
            <person name="Kuo A."/>
            <person name="Nagy L.G."/>
            <person name="Floudas D."/>
            <person name="Copeland A."/>
            <person name="Barry K.W."/>
            <person name="Cichocki N."/>
            <person name="Veneault-Fourrey C."/>
            <person name="LaButti K."/>
            <person name="Lindquist E.A."/>
            <person name="Lipzen A."/>
            <person name="Lundell T."/>
            <person name="Morin E."/>
            <person name="Murat C."/>
            <person name="Riley R."/>
            <person name="Ohm R."/>
            <person name="Sun H."/>
            <person name="Tunlid A."/>
            <person name="Henrissat B."/>
            <person name="Grigoriev I.V."/>
            <person name="Hibbett D.S."/>
            <person name="Martin F."/>
        </authorList>
    </citation>
    <scope>NUCLEOTIDE SEQUENCE [LARGE SCALE GENOMIC DNA]</scope>
    <source>
        <strain evidence="4">h7</strain>
    </source>
</reference>
<dbReference type="HOGENOM" id="CLU_013901_0_1_1"/>
<dbReference type="Gene3D" id="1.10.443.10">
    <property type="entry name" value="Intergrase catalytic core"/>
    <property type="match status" value="1"/>
</dbReference>
<feature type="region of interest" description="Disordered" evidence="2">
    <location>
        <begin position="591"/>
        <end position="623"/>
    </location>
</feature>
<keyword evidence="1" id="KW-0233">DNA recombination</keyword>
<dbReference type="SUPFAM" id="SSF56349">
    <property type="entry name" value="DNA breaking-rejoining enzymes"/>
    <property type="match status" value="1"/>
</dbReference>
<gene>
    <name evidence="3" type="ORF">M413DRAFT_25722</name>
</gene>
<evidence type="ECO:0000313" key="3">
    <source>
        <dbReference type="EMBL" id="KIM44296.1"/>
    </source>
</evidence>
<accession>A0A0C3CKH8</accession>
<protein>
    <submittedName>
        <fullName evidence="3">Uncharacterized protein</fullName>
    </submittedName>
</protein>
<dbReference type="AlphaFoldDB" id="A0A0C3CKH8"/>
<sequence>MPGPSNSRSKTRPKRKHVSTKVTPDKANADYQSTFKVAAEGKQKHRKSEETRNNYRGHIRRGVEFLADFVKEEQAAEENWKNAENGSNHLSADDENEIPTDDEAQMDPHFHLAFTGPPIRCTSTAIMMFMAHKCFTEEHGKSTASAVHAAFLDHYAQLEGDKYRGRWRYDEVNKEWVGNPVRSAVVEDMLEACKNKDGESERRHSRAISIEDMKKLHDNSRKNCPPAFPSVSTSCDGRKSETEAMKKRVMYLLFNALSTTAFIIWMREATTLQYKHLEFLHGRRREGFFVKNPQKHFFKVNLRNRKNWQKRVRNGEQQLNGHTYNLYPQNEPSIDAYTHLLDWLDLYEVLIGRPLEPDDYIFPTIGAGGVLHPKRLMSSDIAQKRITAMAKEAGVHGAEYFTTHCFQRGGAQYRFMFAEPGQRWTLARIRWWGGWAQGEHRDTLIKYLLDELYTYEGDHCDTLNPMDSLDSVARRRLDELQLQNELNQKRIEEKYQVYHAQLHLQHDELVSHVNNLLHSVQGNGESPHHSHISVQPFHRYHPYSSSRALTGPGPPHEHLLDGCPRYNTGSPPPHCQDLSCPYHLDASIPPLSIPHSHPTLEQNQRGPGNHGHSGANSTRPTKHFVPELGRNLRKRAWEQIVKDWEHPDPSRSLFVAMKNWDSTFFKSKAEEVKFGQRQMIAVEFIDTYNRDKDRFLQDYPEGNVSFSALLKAIRARRQENGECQLRRKRAG</sequence>
<dbReference type="GO" id="GO:0003677">
    <property type="term" value="F:DNA binding"/>
    <property type="evidence" value="ECO:0007669"/>
    <property type="project" value="InterPro"/>
</dbReference>
<dbReference type="GO" id="GO:0006310">
    <property type="term" value="P:DNA recombination"/>
    <property type="evidence" value="ECO:0007669"/>
    <property type="project" value="UniProtKB-KW"/>
</dbReference>
<name>A0A0C3CKH8_HEBCY</name>
<keyword evidence="4" id="KW-1185">Reference proteome</keyword>
<reference evidence="3 4" key="1">
    <citation type="submission" date="2014-04" db="EMBL/GenBank/DDBJ databases">
        <authorList>
            <consortium name="DOE Joint Genome Institute"/>
            <person name="Kuo A."/>
            <person name="Gay G."/>
            <person name="Dore J."/>
            <person name="Kohler A."/>
            <person name="Nagy L.G."/>
            <person name="Floudas D."/>
            <person name="Copeland A."/>
            <person name="Barry K.W."/>
            <person name="Cichocki N."/>
            <person name="Veneault-Fourrey C."/>
            <person name="LaButti K."/>
            <person name="Lindquist E.A."/>
            <person name="Lipzen A."/>
            <person name="Lundell T."/>
            <person name="Morin E."/>
            <person name="Murat C."/>
            <person name="Sun H."/>
            <person name="Tunlid A."/>
            <person name="Henrissat B."/>
            <person name="Grigoriev I.V."/>
            <person name="Hibbett D.S."/>
            <person name="Martin F."/>
            <person name="Nordberg H.P."/>
            <person name="Cantor M.N."/>
            <person name="Hua S.X."/>
        </authorList>
    </citation>
    <scope>NUCLEOTIDE SEQUENCE [LARGE SCALE GENOMIC DNA]</scope>
    <source>
        <strain evidence="4">h7</strain>
    </source>
</reference>
<evidence type="ECO:0000256" key="1">
    <source>
        <dbReference type="ARBA" id="ARBA00023172"/>
    </source>
</evidence>
<dbReference type="STRING" id="686832.A0A0C3CKH8"/>
<dbReference type="InterPro" id="IPR011010">
    <property type="entry name" value="DNA_brk_join_enz"/>
</dbReference>